<accession>A0A139AEI1</accession>
<dbReference type="EMBL" id="KQ965764">
    <property type="protein sequence ID" value="KXS15177.1"/>
    <property type="molecule type" value="Genomic_DNA"/>
</dbReference>
<reference evidence="1 2" key="1">
    <citation type="journal article" date="2015" name="Genome Biol. Evol.">
        <title>Phylogenomic analyses indicate that early fungi evolved digesting cell walls of algal ancestors of land plants.</title>
        <authorList>
            <person name="Chang Y."/>
            <person name="Wang S."/>
            <person name="Sekimoto S."/>
            <person name="Aerts A.L."/>
            <person name="Choi C."/>
            <person name="Clum A."/>
            <person name="LaButti K.M."/>
            <person name="Lindquist E.A."/>
            <person name="Yee Ngan C."/>
            <person name="Ohm R.A."/>
            <person name="Salamov A.A."/>
            <person name="Grigoriev I.V."/>
            <person name="Spatafora J.W."/>
            <person name="Berbee M.L."/>
        </authorList>
    </citation>
    <scope>NUCLEOTIDE SEQUENCE [LARGE SCALE GENOMIC DNA]</scope>
    <source>
        <strain evidence="1 2">JEL478</strain>
    </source>
</reference>
<dbReference type="Proteomes" id="UP000070544">
    <property type="component" value="Unassembled WGS sequence"/>
</dbReference>
<evidence type="ECO:0000313" key="1">
    <source>
        <dbReference type="EMBL" id="KXS15177.1"/>
    </source>
</evidence>
<keyword evidence="2" id="KW-1185">Reference proteome</keyword>
<proteinExistence type="predicted"/>
<organism evidence="1 2">
    <name type="scientific">Gonapodya prolifera (strain JEL478)</name>
    <name type="common">Monoblepharis prolifera</name>
    <dbReference type="NCBI Taxonomy" id="1344416"/>
    <lineage>
        <taxon>Eukaryota</taxon>
        <taxon>Fungi</taxon>
        <taxon>Fungi incertae sedis</taxon>
        <taxon>Chytridiomycota</taxon>
        <taxon>Chytridiomycota incertae sedis</taxon>
        <taxon>Monoblepharidomycetes</taxon>
        <taxon>Monoblepharidales</taxon>
        <taxon>Gonapodyaceae</taxon>
        <taxon>Gonapodya</taxon>
    </lineage>
</organism>
<sequence>MLIERQRNEKAAICNCIVCVSPNTKLSFHSPSAASTHPFPGVCQYGPPTPTPQLFPRLLPHLSTTLRAAICIDFSCLNSAAPTPTPAHHRRHVCPTSPSSHSHCCASASAGLSCNSCIPRTFT</sequence>
<name>A0A139AEI1_GONPJ</name>
<evidence type="ECO:0000313" key="2">
    <source>
        <dbReference type="Proteomes" id="UP000070544"/>
    </source>
</evidence>
<dbReference type="AlphaFoldDB" id="A0A139AEI1"/>
<gene>
    <name evidence="1" type="ORF">M427DRAFT_331612</name>
</gene>
<protein>
    <submittedName>
        <fullName evidence="1">Uncharacterized protein</fullName>
    </submittedName>
</protein>